<evidence type="ECO:0000313" key="1">
    <source>
        <dbReference type="EMBL" id="HGF99145.1"/>
    </source>
</evidence>
<reference evidence="1" key="1">
    <citation type="journal article" date="2020" name="mSystems">
        <title>Genome- and Community-Level Interaction Insights into Carbon Utilization and Element Cycling Functions of Hydrothermarchaeota in Hydrothermal Sediment.</title>
        <authorList>
            <person name="Zhou Z."/>
            <person name="Liu Y."/>
            <person name="Xu W."/>
            <person name="Pan J."/>
            <person name="Luo Z.H."/>
            <person name="Li M."/>
        </authorList>
    </citation>
    <scope>NUCLEOTIDE SEQUENCE [LARGE SCALE GENOMIC DNA]</scope>
    <source>
        <strain evidence="1">SpSt-374</strain>
    </source>
</reference>
<dbReference type="AlphaFoldDB" id="A0A7C3ZQJ8"/>
<comment type="caution">
    <text evidence="1">The sequence shown here is derived from an EMBL/GenBank/DDBJ whole genome shotgun (WGS) entry which is preliminary data.</text>
</comment>
<dbReference type="Pfam" id="PF11211">
    <property type="entry name" value="DUF2997"/>
    <property type="match status" value="1"/>
</dbReference>
<proteinExistence type="predicted"/>
<name>A0A7C3ZQJ8_9CYAN</name>
<protein>
    <submittedName>
        <fullName evidence="1">DUF2997 domain-containing protein</fullName>
    </submittedName>
</protein>
<gene>
    <name evidence="1" type="ORF">ENR15_00315</name>
</gene>
<accession>A0A7C3ZQJ8</accession>
<dbReference type="EMBL" id="DSPX01000002">
    <property type="protein sequence ID" value="HGF99145.1"/>
    <property type="molecule type" value="Genomic_DNA"/>
</dbReference>
<dbReference type="InterPro" id="IPR021375">
    <property type="entry name" value="DUF2997"/>
</dbReference>
<sequence>MEELEFVIYPDGRVVEKVTGVTGSDCAAVTAAIEAQLGLVLSQQKTSEFFASEVQQVTKATNQASFGDW</sequence>
<organism evidence="1">
    <name type="scientific">Planktothricoides sp. SpSt-374</name>
    <dbReference type="NCBI Taxonomy" id="2282167"/>
    <lineage>
        <taxon>Bacteria</taxon>
        <taxon>Bacillati</taxon>
        <taxon>Cyanobacteriota</taxon>
        <taxon>Cyanophyceae</taxon>
        <taxon>Oscillatoriophycideae</taxon>
        <taxon>Oscillatoriales</taxon>
        <taxon>Oscillatoriaceae</taxon>
        <taxon>Planktothricoides</taxon>
    </lineage>
</organism>